<dbReference type="InterPro" id="IPR026841">
    <property type="entry name" value="Aur1/Ipt1"/>
</dbReference>
<evidence type="ECO:0000313" key="8">
    <source>
        <dbReference type="EMBL" id="MDG3014223.1"/>
    </source>
</evidence>
<evidence type="ECO:0000256" key="1">
    <source>
        <dbReference type="ARBA" id="ARBA00004141"/>
    </source>
</evidence>
<evidence type="ECO:0000256" key="4">
    <source>
        <dbReference type="ARBA" id="ARBA00023136"/>
    </source>
</evidence>
<comment type="subcellular location">
    <subcellularLocation>
        <location evidence="1">Membrane</location>
        <topology evidence="1">Multi-pass membrane protein</topology>
    </subcellularLocation>
</comment>
<feature type="transmembrane region" description="Helical" evidence="6">
    <location>
        <begin position="189"/>
        <end position="207"/>
    </location>
</feature>
<feature type="region of interest" description="Disordered" evidence="5">
    <location>
        <begin position="243"/>
        <end position="267"/>
    </location>
</feature>
<feature type="transmembrane region" description="Helical" evidence="6">
    <location>
        <begin position="161"/>
        <end position="182"/>
    </location>
</feature>
<dbReference type="InterPro" id="IPR052185">
    <property type="entry name" value="IPC_Synthase-Related"/>
</dbReference>
<dbReference type="Pfam" id="PF14378">
    <property type="entry name" value="PAP2_3"/>
    <property type="match status" value="1"/>
</dbReference>
<dbReference type="PANTHER" id="PTHR31310">
    <property type="match status" value="1"/>
</dbReference>
<keyword evidence="2 6" id="KW-0812">Transmembrane</keyword>
<dbReference type="EMBL" id="JANRHA010000003">
    <property type="protein sequence ID" value="MDG3014223.1"/>
    <property type="molecule type" value="Genomic_DNA"/>
</dbReference>
<feature type="transmembrane region" description="Helical" evidence="6">
    <location>
        <begin position="12"/>
        <end position="29"/>
    </location>
</feature>
<evidence type="ECO:0000313" key="9">
    <source>
        <dbReference type="Proteomes" id="UP001152755"/>
    </source>
</evidence>
<dbReference type="GO" id="GO:0016020">
    <property type="term" value="C:membrane"/>
    <property type="evidence" value="ECO:0007669"/>
    <property type="project" value="UniProtKB-SubCell"/>
</dbReference>
<gene>
    <name evidence="8" type="ORF">NVS88_06600</name>
</gene>
<feature type="transmembrane region" description="Helical" evidence="6">
    <location>
        <begin position="109"/>
        <end position="127"/>
    </location>
</feature>
<evidence type="ECO:0000256" key="6">
    <source>
        <dbReference type="SAM" id="Phobius"/>
    </source>
</evidence>
<dbReference type="Proteomes" id="UP001152755">
    <property type="component" value="Unassembled WGS sequence"/>
</dbReference>
<evidence type="ECO:0000256" key="3">
    <source>
        <dbReference type="ARBA" id="ARBA00022989"/>
    </source>
</evidence>
<protein>
    <submittedName>
        <fullName evidence="8">Phosphatase PAP2 family protein</fullName>
    </submittedName>
</protein>
<comment type="caution">
    <text evidence="8">The sequence shown here is derived from an EMBL/GenBank/DDBJ whole genome shotgun (WGS) entry which is preliminary data.</text>
</comment>
<keyword evidence="4 6" id="KW-0472">Membrane</keyword>
<evidence type="ECO:0000259" key="7">
    <source>
        <dbReference type="Pfam" id="PF14378"/>
    </source>
</evidence>
<evidence type="ECO:0000256" key="2">
    <source>
        <dbReference type="ARBA" id="ARBA00022692"/>
    </source>
</evidence>
<feature type="domain" description="Inositolphosphotransferase Aur1/Ipt1" evidence="7">
    <location>
        <begin position="46"/>
        <end position="226"/>
    </location>
</feature>
<dbReference type="AlphaFoldDB" id="A0A9X4M2W2"/>
<name>A0A9X4M2W2_9ACTN</name>
<keyword evidence="9" id="KW-1185">Reference proteome</keyword>
<sequence>MREAVRGRGREAVGQLALTTVLYLVYRYGRLLVLHHEARAFANARSVWDLERAVHLPSETSLNAFFANSELLAIPANVYYATVHFPFAIATLLWLWVFRAPLYRWTRNVMVGLTGTALLVHIFFPLAPPRMMHDLGFVDLAAVYGESVYGSPETDTLSNQFAAMPSLHIGWALLLALALCFAFRSRWRWLFLAHPLITTVVVVATANHYWLDGIVAVALMVVVIALVRAVSAWQARRRVANGEPASAGLSPGEPAEEPGRQLVTAQR</sequence>
<dbReference type="RefSeq" id="WP_332519474.1">
    <property type="nucleotide sequence ID" value="NZ_JANRHA010000003.1"/>
</dbReference>
<organism evidence="8 9">
    <name type="scientific">Speluncibacter jeojiensis</name>
    <dbReference type="NCBI Taxonomy" id="2710754"/>
    <lineage>
        <taxon>Bacteria</taxon>
        <taxon>Bacillati</taxon>
        <taxon>Actinomycetota</taxon>
        <taxon>Actinomycetes</taxon>
        <taxon>Mycobacteriales</taxon>
        <taxon>Speluncibacteraceae</taxon>
        <taxon>Speluncibacter</taxon>
    </lineage>
</organism>
<reference evidence="8" key="1">
    <citation type="submission" date="2022-08" db="EMBL/GenBank/DDBJ databases">
        <title>Genome analysis of Corynebacteriales strain.</title>
        <authorList>
            <person name="Lee S.D."/>
        </authorList>
    </citation>
    <scope>NUCLEOTIDE SEQUENCE</scope>
    <source>
        <strain evidence="8">D3-21</strain>
    </source>
</reference>
<dbReference type="CDD" id="cd03386">
    <property type="entry name" value="PAP2_Aur1_like"/>
    <property type="match status" value="1"/>
</dbReference>
<feature type="transmembrane region" description="Helical" evidence="6">
    <location>
        <begin position="213"/>
        <end position="231"/>
    </location>
</feature>
<evidence type="ECO:0000256" key="5">
    <source>
        <dbReference type="SAM" id="MobiDB-lite"/>
    </source>
</evidence>
<feature type="transmembrane region" description="Helical" evidence="6">
    <location>
        <begin position="78"/>
        <end position="97"/>
    </location>
</feature>
<keyword evidence="3 6" id="KW-1133">Transmembrane helix</keyword>
<proteinExistence type="predicted"/>
<dbReference type="PANTHER" id="PTHR31310:SF7">
    <property type="entry name" value="PA-PHOSPHATASE RELATED-FAMILY PROTEIN DDB_G0268928"/>
    <property type="match status" value="1"/>
</dbReference>
<accession>A0A9X4M2W2</accession>